<evidence type="ECO:0000313" key="1">
    <source>
        <dbReference type="EMBL" id="OOK63623.1"/>
    </source>
</evidence>
<dbReference type="AlphaFoldDB" id="A0A1V3W9H5"/>
<reference evidence="1 2" key="1">
    <citation type="submission" date="2017-02" db="EMBL/GenBank/DDBJ databases">
        <title>Complete genome sequences of Mycobacterium kansasii strains isolated from rhesus macaques.</title>
        <authorList>
            <person name="Panda A."/>
            <person name="Nagaraj S."/>
            <person name="Zhao X."/>
            <person name="Tettelin H."/>
            <person name="Detolla L.J."/>
        </authorList>
    </citation>
    <scope>NUCLEOTIDE SEQUENCE [LARGE SCALE GENOMIC DNA]</scope>
    <source>
        <strain evidence="1 2">11-3813</strain>
    </source>
</reference>
<protein>
    <submittedName>
        <fullName evidence="1">Putative transmembrane protein</fullName>
    </submittedName>
</protein>
<accession>A0A1V3W9H5</accession>
<keyword evidence="1" id="KW-0812">Transmembrane</keyword>
<dbReference type="Proteomes" id="UP000189229">
    <property type="component" value="Unassembled WGS sequence"/>
</dbReference>
<gene>
    <name evidence="1" type="ORF">BZL30_9426</name>
</gene>
<name>A0A1V3W9H5_MYCKA</name>
<organism evidence="1 2">
    <name type="scientific">Mycobacterium kansasii</name>
    <dbReference type="NCBI Taxonomy" id="1768"/>
    <lineage>
        <taxon>Bacteria</taxon>
        <taxon>Bacillati</taxon>
        <taxon>Actinomycetota</taxon>
        <taxon>Actinomycetes</taxon>
        <taxon>Mycobacteriales</taxon>
        <taxon>Mycobacteriaceae</taxon>
        <taxon>Mycobacterium</taxon>
    </lineage>
</organism>
<comment type="caution">
    <text evidence="1">The sequence shown here is derived from an EMBL/GenBank/DDBJ whole genome shotgun (WGS) entry which is preliminary data.</text>
</comment>
<evidence type="ECO:0000313" key="2">
    <source>
        <dbReference type="Proteomes" id="UP000189229"/>
    </source>
</evidence>
<sequence length="68" mass="7452">MWGASICRRHFWVVIRNGPTVLTTFSLCGTALDISPGWMEQTCLISSLRSCFGSRLNTSSVKDGEGGR</sequence>
<dbReference type="EMBL" id="MVBM01000017">
    <property type="protein sequence ID" value="OOK63623.1"/>
    <property type="molecule type" value="Genomic_DNA"/>
</dbReference>
<keyword evidence="1" id="KW-0472">Membrane</keyword>
<proteinExistence type="predicted"/>